<evidence type="ECO:0000313" key="1">
    <source>
        <dbReference type="EMBL" id="WXB20068.1"/>
    </source>
</evidence>
<sequence length="484" mass="51984">MSDEADAVVIGSGPNGLAAAIVLARAGASVRVLEGTDAIGGGMRTRELTLPGFHHDVCSACHPMGVLSPFFRTLPLDEHGLRWVRPRASIAHPLDGEPAVILRRSLADTSRALGVDARAYEALLAPFLGDPHGLLADILGPLRVPRHPFRMLRFALHALRSATAFARGRFRGARARALFAGCAAHSVLPLERATTAALGLVFCITGHVDEWPVAEGGSFAIARALASLLASHGGRIETGRMVRSLDDLPPARVYLFDTSPAQLAEIAGPVLPAGYVRRLRRFRYGPAVFKIDWALDGPIPWSDPAVLDASTVHLGGTLAEIAASESAIWRGEHPERPFVLLCQQSQCDPTRAPPGKHTGYAYCHVPEGSTADLTDTIERQVERFAPHFRDRILARHILRAPDFERYNPAFVGGAITGGVADLGQLFTRPVARWNPYTTPNRRIFLCSAGTPPGGGVHGMCGYHAARAALARIERLPAAPLADNR</sequence>
<dbReference type="InterPro" id="IPR036188">
    <property type="entry name" value="FAD/NAD-bd_sf"/>
</dbReference>
<dbReference type="SUPFAM" id="SSF51905">
    <property type="entry name" value="FAD/NAD(P)-binding domain"/>
    <property type="match status" value="1"/>
</dbReference>
<dbReference type="Proteomes" id="UP001370348">
    <property type="component" value="Chromosome"/>
</dbReference>
<dbReference type="PANTHER" id="PTHR10668:SF105">
    <property type="entry name" value="DEHYDROGENASE-RELATED"/>
    <property type="match status" value="1"/>
</dbReference>
<proteinExistence type="predicted"/>
<evidence type="ECO:0000313" key="2">
    <source>
        <dbReference type="Proteomes" id="UP001370348"/>
    </source>
</evidence>
<dbReference type="PRINTS" id="PR00411">
    <property type="entry name" value="PNDRDTASEI"/>
</dbReference>
<dbReference type="Gene3D" id="3.50.50.60">
    <property type="entry name" value="FAD/NAD(P)-binding domain"/>
    <property type="match status" value="1"/>
</dbReference>
<dbReference type="Pfam" id="PF13450">
    <property type="entry name" value="NAD_binding_8"/>
    <property type="match status" value="1"/>
</dbReference>
<protein>
    <submittedName>
        <fullName evidence="1">NAD(P)/FAD-dependent oxidoreductase</fullName>
    </submittedName>
</protein>
<keyword evidence="2" id="KW-1185">Reference proteome</keyword>
<gene>
    <name evidence="1" type="ORF">LZC94_22940</name>
</gene>
<dbReference type="RefSeq" id="WP_394829668.1">
    <property type="nucleotide sequence ID" value="NZ_CP089984.1"/>
</dbReference>
<reference evidence="1 2" key="1">
    <citation type="submission" date="2021-12" db="EMBL/GenBank/DDBJ databases">
        <title>Discovery of the Pendulisporaceae a myxobacterial family with distinct sporulation behavior and unique specialized metabolism.</title>
        <authorList>
            <person name="Garcia R."/>
            <person name="Popoff A."/>
            <person name="Bader C.D."/>
            <person name="Loehr J."/>
            <person name="Walesch S."/>
            <person name="Walt C."/>
            <person name="Boldt J."/>
            <person name="Bunk B."/>
            <person name="Haeckl F.J.F.P.J."/>
            <person name="Gunesch A.P."/>
            <person name="Birkelbach J."/>
            <person name="Nuebel U."/>
            <person name="Pietschmann T."/>
            <person name="Bach T."/>
            <person name="Mueller R."/>
        </authorList>
    </citation>
    <scope>NUCLEOTIDE SEQUENCE [LARGE SCALE GENOMIC DNA]</scope>
    <source>
        <strain evidence="1 2">MSr11954</strain>
    </source>
</reference>
<name>A0ABZ2MC82_9BACT</name>
<organism evidence="1 2">
    <name type="scientific">Pendulispora albinea</name>
    <dbReference type="NCBI Taxonomy" id="2741071"/>
    <lineage>
        <taxon>Bacteria</taxon>
        <taxon>Pseudomonadati</taxon>
        <taxon>Myxococcota</taxon>
        <taxon>Myxococcia</taxon>
        <taxon>Myxococcales</taxon>
        <taxon>Sorangiineae</taxon>
        <taxon>Pendulisporaceae</taxon>
        <taxon>Pendulispora</taxon>
    </lineage>
</organism>
<dbReference type="PANTHER" id="PTHR10668">
    <property type="entry name" value="PHYTOENE DEHYDROGENASE"/>
    <property type="match status" value="1"/>
</dbReference>
<accession>A0ABZ2MC82</accession>
<dbReference type="EMBL" id="CP089984">
    <property type="protein sequence ID" value="WXB20068.1"/>
    <property type="molecule type" value="Genomic_DNA"/>
</dbReference>